<protein>
    <submittedName>
        <fullName evidence="4">Leucine-rich repeat, typical subtype</fullName>
    </submittedName>
</protein>
<feature type="region of interest" description="Disordered" evidence="3">
    <location>
        <begin position="159"/>
        <end position="189"/>
    </location>
</feature>
<dbReference type="InterPro" id="IPR001611">
    <property type="entry name" value="Leu-rich_rpt"/>
</dbReference>
<dbReference type="PANTHER" id="PTHR15454">
    <property type="entry name" value="NISCHARIN RELATED"/>
    <property type="match status" value="1"/>
</dbReference>
<evidence type="ECO:0000313" key="5">
    <source>
        <dbReference type="Proteomes" id="UP000325315"/>
    </source>
</evidence>
<keyword evidence="1" id="KW-0433">Leucine-rich repeat</keyword>
<evidence type="ECO:0000256" key="2">
    <source>
        <dbReference type="ARBA" id="ARBA00022737"/>
    </source>
</evidence>
<evidence type="ECO:0000256" key="1">
    <source>
        <dbReference type="ARBA" id="ARBA00022614"/>
    </source>
</evidence>
<reference evidence="5" key="1">
    <citation type="journal article" date="2019" name="Plant Biotechnol. J.">
        <title>Genome sequencing of the Australian wild diploid species Gossypium australe highlights disease resistance and delayed gland morphogenesis.</title>
        <authorList>
            <person name="Cai Y."/>
            <person name="Cai X."/>
            <person name="Wang Q."/>
            <person name="Wang P."/>
            <person name="Zhang Y."/>
            <person name="Cai C."/>
            <person name="Xu Y."/>
            <person name="Wang K."/>
            <person name="Zhou Z."/>
            <person name="Wang C."/>
            <person name="Geng S."/>
            <person name="Li B."/>
            <person name="Dong Q."/>
            <person name="Hou Y."/>
            <person name="Wang H."/>
            <person name="Ai P."/>
            <person name="Liu Z."/>
            <person name="Yi F."/>
            <person name="Sun M."/>
            <person name="An G."/>
            <person name="Cheng J."/>
            <person name="Zhang Y."/>
            <person name="Shi Q."/>
            <person name="Xie Y."/>
            <person name="Shi X."/>
            <person name="Chang Y."/>
            <person name="Huang F."/>
            <person name="Chen Y."/>
            <person name="Hong S."/>
            <person name="Mi L."/>
            <person name="Sun Q."/>
            <person name="Zhang L."/>
            <person name="Zhou B."/>
            <person name="Peng R."/>
            <person name="Zhang X."/>
            <person name="Liu F."/>
        </authorList>
    </citation>
    <scope>NUCLEOTIDE SEQUENCE [LARGE SCALE GENOMIC DNA]</scope>
    <source>
        <strain evidence="5">cv. PA1801</strain>
    </source>
</reference>
<sequence>MQTKAADELPPKSQSFEDLQELCAKARDDLNADSLISVMTRCSADKVILKKCSSSQVLPSKSRRLWWKLFLWSHRNLHKFWPGKPKSLPLTTPFNQQGGYSSDTVEPHRVLKVSKMESPSFPNGVTSLWPQNQWVAFPSPSPSFARVDEWVRDLEVETTQPGDDMNGEERITFPPSPSTGKSPARNTPDLTHRFDLNLSEEILHANNVIQTLNSSVTPLTLFKARTGLSTCKQLYIQITPGSLPKGLHTLNLSRNNINNFLGLRELTRLRVVDLSYNHITKIVHGFSICTMIKEPYLAGNKISDVEGLYRLLKLAVLDLCFNKISTTKALGQLVANYNSLKALNLLGNLLRKAVCSLLPNLRYLSKQLIKPQRAREVLTDSVAKAALGSSSWSSRRKATKRASQGGSTLFVVHRNIVAIGKKYKDKVKNLSRHH</sequence>
<dbReference type="OrthoDB" id="1904536at2759"/>
<dbReference type="InterPro" id="IPR032675">
    <property type="entry name" value="LRR_dom_sf"/>
</dbReference>
<dbReference type="EMBL" id="SMMG02000007">
    <property type="protein sequence ID" value="KAA3468145.1"/>
    <property type="molecule type" value="Genomic_DNA"/>
</dbReference>
<dbReference type="PANTHER" id="PTHR15454:SF37">
    <property type="entry name" value="OUTER ARM DYNEIN LIGHT CHAIN 1 PROTEIN"/>
    <property type="match status" value="1"/>
</dbReference>
<name>A0A5B6VG68_9ROSI</name>
<proteinExistence type="predicted"/>
<keyword evidence="2" id="KW-0677">Repeat</keyword>
<keyword evidence="5" id="KW-1185">Reference proteome</keyword>
<organism evidence="4 5">
    <name type="scientific">Gossypium australe</name>
    <dbReference type="NCBI Taxonomy" id="47621"/>
    <lineage>
        <taxon>Eukaryota</taxon>
        <taxon>Viridiplantae</taxon>
        <taxon>Streptophyta</taxon>
        <taxon>Embryophyta</taxon>
        <taxon>Tracheophyta</taxon>
        <taxon>Spermatophyta</taxon>
        <taxon>Magnoliopsida</taxon>
        <taxon>eudicotyledons</taxon>
        <taxon>Gunneridae</taxon>
        <taxon>Pentapetalae</taxon>
        <taxon>rosids</taxon>
        <taxon>malvids</taxon>
        <taxon>Malvales</taxon>
        <taxon>Malvaceae</taxon>
        <taxon>Malvoideae</taxon>
        <taxon>Gossypium</taxon>
    </lineage>
</organism>
<dbReference type="PROSITE" id="PS51450">
    <property type="entry name" value="LRR"/>
    <property type="match status" value="1"/>
</dbReference>
<comment type="caution">
    <text evidence="4">The sequence shown here is derived from an EMBL/GenBank/DDBJ whole genome shotgun (WGS) entry which is preliminary data.</text>
</comment>
<dbReference type="AlphaFoldDB" id="A0A5B6VG68"/>
<accession>A0A5B6VG68</accession>
<dbReference type="Gene3D" id="3.80.10.10">
    <property type="entry name" value="Ribonuclease Inhibitor"/>
    <property type="match status" value="1"/>
</dbReference>
<evidence type="ECO:0000313" key="4">
    <source>
        <dbReference type="EMBL" id="KAA3468145.1"/>
    </source>
</evidence>
<feature type="compositionally biased region" description="Polar residues" evidence="3">
    <location>
        <begin position="178"/>
        <end position="189"/>
    </location>
</feature>
<dbReference type="Proteomes" id="UP000325315">
    <property type="component" value="Unassembled WGS sequence"/>
</dbReference>
<dbReference type="GO" id="GO:0005737">
    <property type="term" value="C:cytoplasm"/>
    <property type="evidence" value="ECO:0007669"/>
    <property type="project" value="TreeGrafter"/>
</dbReference>
<dbReference type="FunFam" id="3.80.10.10:FF:000320">
    <property type="entry name" value="Protein phosphatase 1 regulatory subunit pprA"/>
    <property type="match status" value="1"/>
</dbReference>
<gene>
    <name evidence="4" type="ORF">EPI10_003097</name>
</gene>
<dbReference type="SUPFAM" id="SSF52075">
    <property type="entry name" value="Outer arm dynein light chain 1"/>
    <property type="match status" value="1"/>
</dbReference>
<evidence type="ECO:0000256" key="3">
    <source>
        <dbReference type="SAM" id="MobiDB-lite"/>
    </source>
</evidence>